<dbReference type="PROSITE" id="PS50893">
    <property type="entry name" value="ABC_TRANSPORTER_2"/>
    <property type="match status" value="1"/>
</dbReference>
<dbReference type="FunFam" id="3.40.50.300:FF:000032">
    <property type="entry name" value="Export ABC transporter ATP-binding protein"/>
    <property type="match status" value="1"/>
</dbReference>
<evidence type="ECO:0000256" key="3">
    <source>
        <dbReference type="ARBA" id="ARBA00022840"/>
    </source>
</evidence>
<reference evidence="6 7" key="1">
    <citation type="submission" date="2019-02" db="EMBL/GenBank/DDBJ databases">
        <title>Deep-cultivation of Planctomycetes and their phenomic and genomic characterization uncovers novel biology.</title>
        <authorList>
            <person name="Wiegand S."/>
            <person name="Jogler M."/>
            <person name="Boedeker C."/>
            <person name="Pinto D."/>
            <person name="Vollmers J."/>
            <person name="Rivas-Marin E."/>
            <person name="Kohn T."/>
            <person name="Peeters S.H."/>
            <person name="Heuer A."/>
            <person name="Rast P."/>
            <person name="Oberbeckmann S."/>
            <person name="Bunk B."/>
            <person name="Jeske O."/>
            <person name="Meyerdierks A."/>
            <person name="Storesund J.E."/>
            <person name="Kallscheuer N."/>
            <person name="Luecker S."/>
            <person name="Lage O.M."/>
            <person name="Pohl T."/>
            <person name="Merkel B.J."/>
            <person name="Hornburger P."/>
            <person name="Mueller R.-W."/>
            <person name="Bruemmer F."/>
            <person name="Labrenz M."/>
            <person name="Spormann A.M."/>
            <person name="Op den Camp H."/>
            <person name="Overmann J."/>
            <person name="Amann R."/>
            <person name="Jetten M.S.M."/>
            <person name="Mascher T."/>
            <person name="Medema M.H."/>
            <person name="Devos D.P."/>
            <person name="Kaster A.-K."/>
            <person name="Ovreas L."/>
            <person name="Rohde M."/>
            <person name="Galperin M.Y."/>
            <person name="Jogler C."/>
        </authorList>
    </citation>
    <scope>NUCLEOTIDE SEQUENCE [LARGE SCALE GENOMIC DNA]</scope>
    <source>
        <strain evidence="6 7">V22</strain>
    </source>
</reference>
<organism evidence="6 7">
    <name type="scientific">Calycomorphotria hydatis</name>
    <dbReference type="NCBI Taxonomy" id="2528027"/>
    <lineage>
        <taxon>Bacteria</taxon>
        <taxon>Pseudomonadati</taxon>
        <taxon>Planctomycetota</taxon>
        <taxon>Planctomycetia</taxon>
        <taxon>Planctomycetales</taxon>
        <taxon>Planctomycetaceae</taxon>
        <taxon>Calycomorphotria</taxon>
    </lineage>
</organism>
<accession>A0A517T9N4</accession>
<evidence type="ECO:0000313" key="7">
    <source>
        <dbReference type="Proteomes" id="UP000319976"/>
    </source>
</evidence>
<keyword evidence="6" id="KW-0449">Lipoprotein</keyword>
<keyword evidence="1" id="KW-0813">Transport</keyword>
<feature type="domain" description="ABC transporter" evidence="5">
    <location>
        <begin position="21"/>
        <end position="248"/>
    </location>
</feature>
<evidence type="ECO:0000259" key="5">
    <source>
        <dbReference type="PROSITE" id="PS50893"/>
    </source>
</evidence>
<dbReference type="SMART" id="SM00382">
    <property type="entry name" value="AAA"/>
    <property type="match status" value="1"/>
</dbReference>
<dbReference type="GO" id="GO:0016887">
    <property type="term" value="F:ATP hydrolysis activity"/>
    <property type="evidence" value="ECO:0007669"/>
    <property type="project" value="InterPro"/>
</dbReference>
<dbReference type="GO" id="GO:0022857">
    <property type="term" value="F:transmembrane transporter activity"/>
    <property type="evidence" value="ECO:0007669"/>
    <property type="project" value="UniProtKB-ARBA"/>
</dbReference>
<dbReference type="PANTHER" id="PTHR42798">
    <property type="entry name" value="LIPOPROTEIN-RELEASING SYSTEM ATP-BINDING PROTEIN LOLD"/>
    <property type="match status" value="1"/>
</dbReference>
<name>A0A517T9N4_9PLAN</name>
<dbReference type="EC" id="3.6.3.-" evidence="6"/>
<dbReference type="Gene3D" id="3.40.50.300">
    <property type="entry name" value="P-loop containing nucleotide triphosphate hydrolases"/>
    <property type="match status" value="1"/>
</dbReference>
<dbReference type="Proteomes" id="UP000319976">
    <property type="component" value="Chromosome"/>
</dbReference>
<dbReference type="InterPro" id="IPR003593">
    <property type="entry name" value="AAA+_ATPase"/>
</dbReference>
<dbReference type="InterPro" id="IPR003439">
    <property type="entry name" value="ABC_transporter-like_ATP-bd"/>
</dbReference>
<dbReference type="AlphaFoldDB" id="A0A517T9N4"/>
<gene>
    <name evidence="6" type="primary">lolD_4</name>
    <name evidence="6" type="ORF">V22_23290</name>
</gene>
<keyword evidence="2" id="KW-0547">Nucleotide-binding</keyword>
<evidence type="ECO:0000256" key="1">
    <source>
        <dbReference type="ARBA" id="ARBA00022448"/>
    </source>
</evidence>
<keyword evidence="7" id="KW-1185">Reference proteome</keyword>
<evidence type="ECO:0000256" key="4">
    <source>
        <dbReference type="ARBA" id="ARBA00038388"/>
    </source>
</evidence>
<dbReference type="RefSeq" id="WP_197439547.1">
    <property type="nucleotide sequence ID" value="NZ_CP036316.1"/>
</dbReference>
<keyword evidence="3 6" id="KW-0067">ATP-binding</keyword>
<evidence type="ECO:0000256" key="2">
    <source>
        <dbReference type="ARBA" id="ARBA00022741"/>
    </source>
</evidence>
<dbReference type="Pfam" id="PF00005">
    <property type="entry name" value="ABC_tran"/>
    <property type="match status" value="1"/>
</dbReference>
<dbReference type="GO" id="GO:0098796">
    <property type="term" value="C:membrane protein complex"/>
    <property type="evidence" value="ECO:0007669"/>
    <property type="project" value="UniProtKB-ARBA"/>
</dbReference>
<dbReference type="CDD" id="cd03255">
    <property type="entry name" value="ABC_MJ0796_LolCDE_FtsE"/>
    <property type="match status" value="1"/>
</dbReference>
<evidence type="ECO:0000313" key="6">
    <source>
        <dbReference type="EMBL" id="QDT65083.1"/>
    </source>
</evidence>
<dbReference type="KEGG" id="chya:V22_23290"/>
<comment type="similarity">
    <text evidence="4">Belongs to the ABC transporter superfamily. Macrolide exporter (TC 3.A.1.122) family.</text>
</comment>
<protein>
    <submittedName>
        <fullName evidence="6">Lipoprotein-releasing system ATP-binding protein LolD</fullName>
        <ecNumber evidence="6">3.6.3.-</ecNumber>
    </submittedName>
</protein>
<sequence length="250" mass="27125">MTASDIEQPKMSRAADNDVLVELHDVTKNYHTGEVEVPVLRGIDLDIKAGEVLVLVGPSGSGKSTLLNIIGGIDSITLGELIFAGEEAADWSEAKRTEYRRAQVGFVFQFYNLVPTLTAKENVEVAARLSVDRLDTEEALKLVGLEHRMDHFPSQLSGGEQQRVAIARAIAKKPRLLLCDEPTGALDLETGRDVLDVLMELNRRMGCTILIITHNNALSAIAHRTARIGSGTITDVSENSAPVAASEVTW</sequence>
<dbReference type="PROSITE" id="PS00211">
    <property type="entry name" value="ABC_TRANSPORTER_1"/>
    <property type="match status" value="1"/>
</dbReference>
<dbReference type="GO" id="GO:0005524">
    <property type="term" value="F:ATP binding"/>
    <property type="evidence" value="ECO:0007669"/>
    <property type="project" value="UniProtKB-KW"/>
</dbReference>
<keyword evidence="6" id="KW-0378">Hydrolase</keyword>
<dbReference type="SUPFAM" id="SSF52540">
    <property type="entry name" value="P-loop containing nucleoside triphosphate hydrolases"/>
    <property type="match status" value="1"/>
</dbReference>
<dbReference type="PANTHER" id="PTHR42798:SF2">
    <property type="entry name" value="ABC TRANSPORTER ATP-BINDING PROTEIN MG467-RELATED"/>
    <property type="match status" value="1"/>
</dbReference>
<dbReference type="InterPro" id="IPR017911">
    <property type="entry name" value="MacB-like_ATP-bd"/>
</dbReference>
<dbReference type="InterPro" id="IPR017871">
    <property type="entry name" value="ABC_transporter-like_CS"/>
</dbReference>
<dbReference type="EMBL" id="CP036316">
    <property type="protein sequence ID" value="QDT65083.1"/>
    <property type="molecule type" value="Genomic_DNA"/>
</dbReference>
<proteinExistence type="inferred from homology"/>
<dbReference type="InterPro" id="IPR027417">
    <property type="entry name" value="P-loop_NTPase"/>
</dbReference>